<dbReference type="InterPro" id="IPR002893">
    <property type="entry name" value="Znf_MYND"/>
</dbReference>
<dbReference type="Pfam" id="PF01753">
    <property type="entry name" value="zf-MYND"/>
    <property type="match status" value="1"/>
</dbReference>
<evidence type="ECO:0000256" key="1">
    <source>
        <dbReference type="ARBA" id="ARBA00022723"/>
    </source>
</evidence>
<evidence type="ECO:0000313" key="7">
    <source>
        <dbReference type="Proteomes" id="UP000799324"/>
    </source>
</evidence>
<dbReference type="EMBL" id="MU004402">
    <property type="protein sequence ID" value="KAF2652436.1"/>
    <property type="molecule type" value="Genomic_DNA"/>
</dbReference>
<gene>
    <name evidence="6" type="ORF">K491DRAFT_681362</name>
</gene>
<organism evidence="6 7">
    <name type="scientific">Lophiostoma macrostomum CBS 122681</name>
    <dbReference type="NCBI Taxonomy" id="1314788"/>
    <lineage>
        <taxon>Eukaryota</taxon>
        <taxon>Fungi</taxon>
        <taxon>Dikarya</taxon>
        <taxon>Ascomycota</taxon>
        <taxon>Pezizomycotina</taxon>
        <taxon>Dothideomycetes</taxon>
        <taxon>Pleosporomycetidae</taxon>
        <taxon>Pleosporales</taxon>
        <taxon>Lophiostomataceae</taxon>
        <taxon>Lophiostoma</taxon>
    </lineage>
</organism>
<dbReference type="Gene3D" id="6.10.140.2220">
    <property type="match status" value="1"/>
</dbReference>
<dbReference type="AlphaFoldDB" id="A0A6A6SXN4"/>
<protein>
    <recommendedName>
        <fullName evidence="5">MYND-type domain-containing protein</fullName>
    </recommendedName>
</protein>
<evidence type="ECO:0000313" key="6">
    <source>
        <dbReference type="EMBL" id="KAF2652436.1"/>
    </source>
</evidence>
<keyword evidence="3" id="KW-0862">Zinc</keyword>
<dbReference type="SUPFAM" id="SSF144232">
    <property type="entry name" value="HIT/MYND zinc finger-like"/>
    <property type="match status" value="1"/>
</dbReference>
<name>A0A6A6SXN4_9PLEO</name>
<sequence>MSNSLEISSEEQLDPSYSLVADRIITGCAVCDSRVNLIRCDACKWVDYCSDEHQKAHESAHSSICEKIEITQAALGAEDTKLRDHLKNPFRRRVRGFMSYLNVTEDHRRAQNQYLNALLETQTQIATKAALGHMEDMLRLDPKDELFPVKHRTIPALYLRLGQDQQCYDFCRWWLVNDSRGSLFDFMRPRSAIIDTRDSDAFETLEFLNILSTGDHNPSLSLVVAVTLLKIRLLLDMHSLKHTRPYMKLVPPEILFQIQHYATLGDITIRNRSRLEREDDQLLMTELKAQIIQLYEWVHKAKSSLWETLVSSEYRQPTMAEVEEEDSHRVVQYNYRAWAETPLALDVIRAIFKGRGDSETDWDDPIYWERGLQYEDGVNGW</sequence>
<proteinExistence type="predicted"/>
<dbReference type="OrthoDB" id="5952526at2759"/>
<reference evidence="6" key="1">
    <citation type="journal article" date="2020" name="Stud. Mycol.">
        <title>101 Dothideomycetes genomes: a test case for predicting lifestyles and emergence of pathogens.</title>
        <authorList>
            <person name="Haridas S."/>
            <person name="Albert R."/>
            <person name="Binder M."/>
            <person name="Bloem J."/>
            <person name="Labutti K."/>
            <person name="Salamov A."/>
            <person name="Andreopoulos B."/>
            <person name="Baker S."/>
            <person name="Barry K."/>
            <person name="Bills G."/>
            <person name="Bluhm B."/>
            <person name="Cannon C."/>
            <person name="Castanera R."/>
            <person name="Culley D."/>
            <person name="Daum C."/>
            <person name="Ezra D."/>
            <person name="Gonzalez J."/>
            <person name="Henrissat B."/>
            <person name="Kuo A."/>
            <person name="Liang C."/>
            <person name="Lipzen A."/>
            <person name="Lutzoni F."/>
            <person name="Magnuson J."/>
            <person name="Mondo S."/>
            <person name="Nolan M."/>
            <person name="Ohm R."/>
            <person name="Pangilinan J."/>
            <person name="Park H.-J."/>
            <person name="Ramirez L."/>
            <person name="Alfaro M."/>
            <person name="Sun H."/>
            <person name="Tritt A."/>
            <person name="Yoshinaga Y."/>
            <person name="Zwiers L.-H."/>
            <person name="Turgeon B."/>
            <person name="Goodwin S."/>
            <person name="Spatafora J."/>
            <person name="Crous P."/>
            <person name="Grigoriev I."/>
        </authorList>
    </citation>
    <scope>NUCLEOTIDE SEQUENCE</scope>
    <source>
        <strain evidence="6">CBS 122681</strain>
    </source>
</reference>
<keyword evidence="1" id="KW-0479">Metal-binding</keyword>
<keyword evidence="2 4" id="KW-0863">Zinc-finger</keyword>
<dbReference type="GO" id="GO:0008270">
    <property type="term" value="F:zinc ion binding"/>
    <property type="evidence" value="ECO:0007669"/>
    <property type="project" value="UniProtKB-KW"/>
</dbReference>
<accession>A0A6A6SXN4</accession>
<dbReference type="PROSITE" id="PS50865">
    <property type="entry name" value="ZF_MYND_2"/>
    <property type="match status" value="1"/>
</dbReference>
<feature type="domain" description="MYND-type" evidence="5">
    <location>
        <begin position="28"/>
        <end position="65"/>
    </location>
</feature>
<keyword evidence="7" id="KW-1185">Reference proteome</keyword>
<evidence type="ECO:0000256" key="3">
    <source>
        <dbReference type="ARBA" id="ARBA00022833"/>
    </source>
</evidence>
<evidence type="ECO:0000259" key="5">
    <source>
        <dbReference type="PROSITE" id="PS50865"/>
    </source>
</evidence>
<dbReference type="PROSITE" id="PS01360">
    <property type="entry name" value="ZF_MYND_1"/>
    <property type="match status" value="1"/>
</dbReference>
<evidence type="ECO:0000256" key="2">
    <source>
        <dbReference type="ARBA" id="ARBA00022771"/>
    </source>
</evidence>
<evidence type="ECO:0000256" key="4">
    <source>
        <dbReference type="PROSITE-ProRule" id="PRU00134"/>
    </source>
</evidence>
<dbReference type="Proteomes" id="UP000799324">
    <property type="component" value="Unassembled WGS sequence"/>
</dbReference>